<accession>A0A1G5M930</accession>
<dbReference type="SUPFAM" id="SSF53807">
    <property type="entry name" value="Helical backbone' metal receptor"/>
    <property type="match status" value="1"/>
</dbReference>
<dbReference type="RefSeq" id="WP_092809066.1">
    <property type="nucleotide sequence ID" value="NZ_FMVW01000001.1"/>
</dbReference>
<dbReference type="GO" id="GO:0071281">
    <property type="term" value="P:cellular response to iron ion"/>
    <property type="evidence" value="ECO:0007669"/>
    <property type="project" value="TreeGrafter"/>
</dbReference>
<proteinExistence type="predicted"/>
<reference evidence="3 4" key="1">
    <citation type="submission" date="2016-10" db="EMBL/GenBank/DDBJ databases">
        <authorList>
            <person name="de Groot N.N."/>
        </authorList>
    </citation>
    <scope>NUCLEOTIDE SEQUENCE [LARGE SCALE GENOMIC DNA]</scope>
    <source>
        <strain evidence="3 4">DSM 2698</strain>
    </source>
</reference>
<dbReference type="Pfam" id="PF01497">
    <property type="entry name" value="Peripla_BP_2"/>
    <property type="match status" value="1"/>
</dbReference>
<gene>
    <name evidence="3" type="ORF">SAMN03080610_00239</name>
</gene>
<keyword evidence="1" id="KW-0732">Signal</keyword>
<dbReference type="PANTHER" id="PTHR30535">
    <property type="entry name" value="VITAMIN B12-BINDING PROTEIN"/>
    <property type="match status" value="1"/>
</dbReference>
<dbReference type="Proteomes" id="UP000199347">
    <property type="component" value="Unassembled WGS sequence"/>
</dbReference>
<dbReference type="Gene3D" id="3.40.50.1980">
    <property type="entry name" value="Nitrogenase molybdenum iron protein domain"/>
    <property type="match status" value="2"/>
</dbReference>
<feature type="domain" description="Fe/B12 periplasmic-binding" evidence="2">
    <location>
        <begin position="30"/>
        <end position="281"/>
    </location>
</feature>
<feature type="signal peptide" evidence="1">
    <location>
        <begin position="1"/>
        <end position="26"/>
    </location>
</feature>
<evidence type="ECO:0000259" key="2">
    <source>
        <dbReference type="PROSITE" id="PS50983"/>
    </source>
</evidence>
<sequence length="281" mass="30729">MPGRWLTYCLAALAVLAVADAPPAAARPQHIVSINLCADQLLMRLADPDQIASLSYFSRDASMSNLAEEASAFPRNRGLAEEVMRYKPDMVFAGRYTKRMTVDLLKRIGVDVVELDVPRSIPDVEAQIRRVGEALGQEARAEAMVREMEARLATEDVSASKRPSAIVYEPNGYTVGAGSIINVLISLAGLENLAAEKGLESYSRLPLEKLVALSPDVLVVGDYRDAPAVANEILHHPVLSRMPRPMEIVSVPQRLWMCGGPDIFKAVEVLRQAADKARARQ</sequence>
<dbReference type="AlphaFoldDB" id="A0A1G5M930"/>
<feature type="chain" id="PRO_5011517197" evidence="1">
    <location>
        <begin position="27"/>
        <end position="281"/>
    </location>
</feature>
<dbReference type="OrthoDB" id="1632039at2"/>
<keyword evidence="4" id="KW-1185">Reference proteome</keyword>
<dbReference type="STRING" id="1120955.SAMN03080610_00239"/>
<dbReference type="InterPro" id="IPR002491">
    <property type="entry name" value="ABC_transptr_periplasmic_BD"/>
</dbReference>
<dbReference type="PROSITE" id="PS50983">
    <property type="entry name" value="FE_B12_PBP"/>
    <property type="match status" value="1"/>
</dbReference>
<organism evidence="3 4">
    <name type="scientific">Afifella marina DSM 2698</name>
    <dbReference type="NCBI Taxonomy" id="1120955"/>
    <lineage>
        <taxon>Bacteria</taxon>
        <taxon>Pseudomonadati</taxon>
        <taxon>Pseudomonadota</taxon>
        <taxon>Alphaproteobacteria</taxon>
        <taxon>Hyphomicrobiales</taxon>
        <taxon>Afifellaceae</taxon>
        <taxon>Afifella</taxon>
    </lineage>
</organism>
<evidence type="ECO:0000313" key="4">
    <source>
        <dbReference type="Proteomes" id="UP000199347"/>
    </source>
</evidence>
<evidence type="ECO:0000313" key="3">
    <source>
        <dbReference type="EMBL" id="SCZ21261.1"/>
    </source>
</evidence>
<name>A0A1G5M930_AFIMA</name>
<protein>
    <submittedName>
        <fullName evidence="3">Iron complex transport system substrate-binding protein</fullName>
    </submittedName>
</protein>
<evidence type="ECO:0000256" key="1">
    <source>
        <dbReference type="SAM" id="SignalP"/>
    </source>
</evidence>
<dbReference type="PANTHER" id="PTHR30535:SF34">
    <property type="entry name" value="MOLYBDATE-BINDING PROTEIN MOLA"/>
    <property type="match status" value="1"/>
</dbReference>
<dbReference type="InterPro" id="IPR050902">
    <property type="entry name" value="ABC_Transporter_SBP"/>
</dbReference>
<dbReference type="EMBL" id="FMVW01000001">
    <property type="protein sequence ID" value="SCZ21261.1"/>
    <property type="molecule type" value="Genomic_DNA"/>
</dbReference>